<sequence>MLIERELTESDLPLLALIDRSELVEECYRVENGELILYPARFDMRGWPEGEAEENARVLEKCWRSGGWLHGLFDGDVLVAAVVVDNRVIHNQGLNMRQLKFLHISRAYRGQGMGGRLFALACEHGREVGAEALYVSATESRNTVEFYQRQGCRLLAQPDPELIDQEPKDIHLYCPLT</sequence>
<dbReference type="InterPro" id="IPR000182">
    <property type="entry name" value="GNAT_dom"/>
</dbReference>
<protein>
    <submittedName>
        <fullName evidence="2">GNAT family N-acetyltransferase</fullName>
    </submittedName>
</protein>
<dbReference type="AlphaFoldDB" id="A0A345USK0"/>
<feature type="domain" description="N-acetyltransferase" evidence="1">
    <location>
        <begin position="2"/>
        <end position="177"/>
    </location>
</feature>
<dbReference type="Pfam" id="PF00583">
    <property type="entry name" value="Acetyltransf_1"/>
    <property type="match status" value="1"/>
</dbReference>
<evidence type="ECO:0000259" key="1">
    <source>
        <dbReference type="PROSITE" id="PS51186"/>
    </source>
</evidence>
<name>A0A345USK0_PSEFL</name>
<gene>
    <name evidence="2" type="ORF">CFN16_04710</name>
</gene>
<accession>A0A345USK0</accession>
<reference evidence="2 3" key="1">
    <citation type="submission" date="2017-07" db="EMBL/GenBank/DDBJ databases">
        <title>Genome sequence of Pseudomonas NEP1.</title>
        <authorList>
            <person name="Nascimento F.X."/>
        </authorList>
    </citation>
    <scope>NUCLEOTIDE SEQUENCE [LARGE SCALE GENOMIC DNA]</scope>
    <source>
        <strain evidence="2 3">NEP1</strain>
    </source>
</reference>
<dbReference type="InterPro" id="IPR016181">
    <property type="entry name" value="Acyl_CoA_acyltransferase"/>
</dbReference>
<proteinExistence type="predicted"/>
<dbReference type="Proteomes" id="UP000254535">
    <property type="component" value="Chromosome"/>
</dbReference>
<evidence type="ECO:0000313" key="3">
    <source>
        <dbReference type="Proteomes" id="UP000254535"/>
    </source>
</evidence>
<dbReference type="Gene3D" id="3.40.630.30">
    <property type="match status" value="1"/>
</dbReference>
<dbReference type="CDD" id="cd04301">
    <property type="entry name" value="NAT_SF"/>
    <property type="match status" value="1"/>
</dbReference>
<evidence type="ECO:0000313" key="2">
    <source>
        <dbReference type="EMBL" id="AXJ03452.1"/>
    </source>
</evidence>
<dbReference type="GO" id="GO:0016747">
    <property type="term" value="F:acyltransferase activity, transferring groups other than amino-acyl groups"/>
    <property type="evidence" value="ECO:0007669"/>
    <property type="project" value="InterPro"/>
</dbReference>
<organism evidence="2 3">
    <name type="scientific">Pseudomonas fluorescens</name>
    <dbReference type="NCBI Taxonomy" id="294"/>
    <lineage>
        <taxon>Bacteria</taxon>
        <taxon>Pseudomonadati</taxon>
        <taxon>Pseudomonadota</taxon>
        <taxon>Gammaproteobacteria</taxon>
        <taxon>Pseudomonadales</taxon>
        <taxon>Pseudomonadaceae</taxon>
        <taxon>Pseudomonas</taxon>
    </lineage>
</organism>
<dbReference type="SUPFAM" id="SSF55729">
    <property type="entry name" value="Acyl-CoA N-acyltransferases (Nat)"/>
    <property type="match status" value="1"/>
</dbReference>
<keyword evidence="2" id="KW-0808">Transferase</keyword>
<dbReference type="PROSITE" id="PS51186">
    <property type="entry name" value="GNAT"/>
    <property type="match status" value="1"/>
</dbReference>
<dbReference type="EMBL" id="CP022313">
    <property type="protein sequence ID" value="AXJ03452.1"/>
    <property type="molecule type" value="Genomic_DNA"/>
</dbReference>
<dbReference type="RefSeq" id="WP_115076666.1">
    <property type="nucleotide sequence ID" value="NZ_CP022313.1"/>
</dbReference>